<proteinExistence type="inferred from homology"/>
<organism evidence="4 5">
    <name type="scientific">Calderihabitans maritimus</name>
    <dbReference type="NCBI Taxonomy" id="1246530"/>
    <lineage>
        <taxon>Bacteria</taxon>
        <taxon>Bacillati</taxon>
        <taxon>Bacillota</taxon>
        <taxon>Clostridia</taxon>
        <taxon>Neomoorellales</taxon>
        <taxon>Calderihabitantaceae</taxon>
        <taxon>Calderihabitans</taxon>
    </lineage>
</organism>
<comment type="caution">
    <text evidence="4">The sequence shown here is derived from an EMBL/GenBank/DDBJ whole genome shotgun (WGS) entry which is preliminary data.</text>
</comment>
<dbReference type="InterPro" id="IPR004474">
    <property type="entry name" value="LytR_CpsA_psr"/>
</dbReference>
<feature type="transmembrane region" description="Helical" evidence="2">
    <location>
        <begin position="34"/>
        <end position="57"/>
    </location>
</feature>
<dbReference type="OrthoDB" id="305468at2"/>
<keyword evidence="2" id="KW-0472">Membrane</keyword>
<evidence type="ECO:0000259" key="3">
    <source>
        <dbReference type="Pfam" id="PF03816"/>
    </source>
</evidence>
<dbReference type="Gene3D" id="3.40.630.190">
    <property type="entry name" value="LCP protein"/>
    <property type="match status" value="1"/>
</dbReference>
<accession>A0A1Z5HWD5</accession>
<feature type="domain" description="Cell envelope-related transcriptional attenuator" evidence="3">
    <location>
        <begin position="105"/>
        <end position="247"/>
    </location>
</feature>
<evidence type="ECO:0000313" key="5">
    <source>
        <dbReference type="Proteomes" id="UP000197032"/>
    </source>
</evidence>
<dbReference type="EMBL" id="BDGJ01000168">
    <property type="protein sequence ID" value="GAW93853.1"/>
    <property type="molecule type" value="Genomic_DNA"/>
</dbReference>
<dbReference type="Pfam" id="PF03816">
    <property type="entry name" value="LytR_cpsA_psr"/>
    <property type="match status" value="1"/>
</dbReference>
<gene>
    <name evidence="4" type="ORF">KKC1_29780</name>
</gene>
<keyword evidence="2" id="KW-1133">Transmembrane helix</keyword>
<evidence type="ECO:0000256" key="1">
    <source>
        <dbReference type="ARBA" id="ARBA00006068"/>
    </source>
</evidence>
<sequence length="326" mass="37100">MKENHRNNLSFDEEFWGTRGTTGLKRRRKKRRRVISGTLTWLLLIIVFFGAFTYIGFRITDSWLSPGVDSGERDGQALADTGSRNLKRFNILLLGVDQREDETSRADTIMVAFLDPGEKTVRLLSIPRDTYAEIPGRGREKINHAHAYGGPELMVKTVENFLGISLDGYVEVNFEGFIKVIDLLGGVKINVEKRMHYPPEGINLYPGLQTLDGQKALQYVRFRSDGRGDIGRIERQQKFLQLLADQALRLKNLPKLPGIIQEIWANTRTDLSLTEIISLTAAFKEVEEISIEAKTVPGEPTYINGLSYWKPDHEQLQKIIDAFTRH</sequence>
<reference evidence="5" key="1">
    <citation type="journal article" date="2017" name="Appl. Environ. Microbiol.">
        <title>Genomic analysis of Calderihabitans maritimus KKC1, a thermophilic hydrogenogenic carboxydotrophic bacterium isolated from marine sediment.</title>
        <authorList>
            <person name="Omae K."/>
            <person name="Yoneda Y."/>
            <person name="Fukuyama Y."/>
            <person name="Yoshida T."/>
            <person name="Sako Y."/>
        </authorList>
    </citation>
    <scope>NUCLEOTIDE SEQUENCE [LARGE SCALE GENOMIC DNA]</scope>
    <source>
        <strain evidence="5">KKC1</strain>
    </source>
</reference>
<dbReference type="PANTHER" id="PTHR33392">
    <property type="entry name" value="POLYISOPRENYL-TEICHOIC ACID--PEPTIDOGLYCAN TEICHOIC ACID TRANSFERASE TAGU"/>
    <property type="match status" value="1"/>
</dbReference>
<protein>
    <submittedName>
        <fullName evidence="4">Transcriptional regulator</fullName>
    </submittedName>
</protein>
<evidence type="ECO:0000256" key="2">
    <source>
        <dbReference type="SAM" id="Phobius"/>
    </source>
</evidence>
<evidence type="ECO:0000313" key="4">
    <source>
        <dbReference type="EMBL" id="GAW93853.1"/>
    </source>
</evidence>
<keyword evidence="5" id="KW-1185">Reference proteome</keyword>
<name>A0A1Z5HWD5_9FIRM</name>
<keyword evidence="2" id="KW-0812">Transmembrane</keyword>
<dbReference type="NCBIfam" id="TIGR00350">
    <property type="entry name" value="lytR_cpsA_psr"/>
    <property type="match status" value="1"/>
</dbReference>
<dbReference type="AlphaFoldDB" id="A0A1Z5HWD5"/>
<dbReference type="Proteomes" id="UP000197032">
    <property type="component" value="Unassembled WGS sequence"/>
</dbReference>
<dbReference type="RefSeq" id="WP_088554911.1">
    <property type="nucleotide sequence ID" value="NZ_BDGJ01000168.1"/>
</dbReference>
<comment type="similarity">
    <text evidence="1">Belongs to the LytR/CpsA/Psr (LCP) family.</text>
</comment>
<dbReference type="InterPro" id="IPR050922">
    <property type="entry name" value="LytR/CpsA/Psr_CW_biosynth"/>
</dbReference>
<dbReference type="PANTHER" id="PTHR33392:SF6">
    <property type="entry name" value="POLYISOPRENYL-TEICHOIC ACID--PEPTIDOGLYCAN TEICHOIC ACID TRANSFERASE TAGU"/>
    <property type="match status" value="1"/>
</dbReference>